<evidence type="ECO:0000313" key="1">
    <source>
        <dbReference type="EMBL" id="KAI5648897.1"/>
    </source>
</evidence>
<keyword evidence="2" id="KW-1185">Reference proteome</keyword>
<reference evidence="2" key="1">
    <citation type="journal article" date="2023" name="Nat. Plants">
        <title>Single-cell RNA sequencing provides a high-resolution roadmap for understanding the multicellular compartmentation of specialized metabolism.</title>
        <authorList>
            <person name="Sun S."/>
            <person name="Shen X."/>
            <person name="Li Y."/>
            <person name="Li Y."/>
            <person name="Wang S."/>
            <person name="Li R."/>
            <person name="Zhang H."/>
            <person name="Shen G."/>
            <person name="Guo B."/>
            <person name="Wei J."/>
            <person name="Xu J."/>
            <person name="St-Pierre B."/>
            <person name="Chen S."/>
            <person name="Sun C."/>
        </authorList>
    </citation>
    <scope>NUCLEOTIDE SEQUENCE [LARGE SCALE GENOMIC DNA]</scope>
</reference>
<accession>A0ACB9ZPM7</accession>
<sequence>MAAAKVVVTYKRRRVLPEGFIPQGNDHPDIAQDPLVEVAITNASIVSVAEGNKAENPREDSEGPEGKRICIVSDQESSRAKEQNASMQENKVISDLHVVSEGAPAKVISEEAPGDQPFTNLNGEGMLYGVQEGSGSYANPSAIFDYKFVEVCPTISSLDSNIVIKPDLVSKEGNHSHQNITTIALEALEARSGFLIKGSTSHSRIYSMKRKLTSPVISFCRRSKKKNNDNVPEAQRENSLLPFVVNSTTSVIAHEVMCSENSSVQALENLSPLQKNNDNSLEAQRENSLLPVVVNSTASVAAHEAMSSENSSVQALENQSPLQKIINSGNSYSSCQEEITGKEVNNTHACASLVLEIGSFKQAEKELGSTSKDNPSTVEEVLPQDSGSNGSSLQTKIGGEFRETSIDTGNSLNDAKEGPSHVLVLPIHSNSLKQAEEKYNWSTVEVLPQNSGSNGSSLQTNIGEEFRETLIGTGDSSNNAKEGPSHEPVLPTYESAAKKSQSSGDDGLNTVTGENLVSKDLFVPPPDSLVGVDYSTILEPGQKVHHICNLSETKSKNPTVDLSEVSVMDKGVEPIQERIGEKHSEVARKLEMSLSTKGAFRTKKPTSNFSEVSVMEKGQKLIHERNREKHSSELERKLEKCSLTEGAIAAKNNKGDLYEVSVIDKGLEPIQERIRENHSSQLVQKLENCSSSKGLVGAKNITSVKSSSVLALRDKCLQLSPEGGKADGKSCEKVIARADSGGKSLRLLPNTSHDKAAKAKSSRFLPPSLPVEPMVDSHAGSSSKSQLLNLGIQSRALGQEGRRPKQVTTHADSGGKSLRMQPNTNHGKVTEAKSSQFLPLSLPVEPMTDSHASSSSKTQLPNLGIQSGALGQERTHPKQVIACAGSLGKSLRVMPNTSHDKAAEANSSCFLPQSLPVDPIVNSHASSSSKPQLPNLDIQSRALGQEGMFPKQASALAWQRMVLNSVANRGRAVGGNTSNLVSRFDLPTAWSEDELDSLWIGVRRYGRGNWDAMLRDSRLHFISRRTPKDLAEQWDMEQTKLFVIPPFIPATSQVRPSTFLDNYKDSFQNPNRGKQNTTNNIQISLGDSSSQQKDNYGKRSIFNYVTTSSNLSRQLQNPVANARTMYPLNSIHKTPMIEIHSTPAVGPSHSKNPTISTDGNLPHWLKEVVSLLPRPFPNTTLPAGTSSVHYGEMPWVPQTFPDPSGTHQESINKATIIPGLPQSYMLPSGSRTDRVNLPPPATGRDNAEHPEKQARNKGVIVIDSDASSEETVSDDRGAKP</sequence>
<name>A0ACB9ZPM7_CATRO</name>
<proteinExistence type="predicted"/>
<organism evidence="1 2">
    <name type="scientific">Catharanthus roseus</name>
    <name type="common">Madagascar periwinkle</name>
    <name type="synonym">Vinca rosea</name>
    <dbReference type="NCBI Taxonomy" id="4058"/>
    <lineage>
        <taxon>Eukaryota</taxon>
        <taxon>Viridiplantae</taxon>
        <taxon>Streptophyta</taxon>
        <taxon>Embryophyta</taxon>
        <taxon>Tracheophyta</taxon>
        <taxon>Spermatophyta</taxon>
        <taxon>Magnoliopsida</taxon>
        <taxon>eudicotyledons</taxon>
        <taxon>Gunneridae</taxon>
        <taxon>Pentapetalae</taxon>
        <taxon>asterids</taxon>
        <taxon>lamiids</taxon>
        <taxon>Gentianales</taxon>
        <taxon>Apocynaceae</taxon>
        <taxon>Rauvolfioideae</taxon>
        <taxon>Vinceae</taxon>
        <taxon>Catharanthinae</taxon>
        <taxon>Catharanthus</taxon>
    </lineage>
</organism>
<protein>
    <submittedName>
        <fullName evidence="1">Uncharacterized protein</fullName>
    </submittedName>
</protein>
<dbReference type="EMBL" id="CM044708">
    <property type="protein sequence ID" value="KAI5648897.1"/>
    <property type="molecule type" value="Genomic_DNA"/>
</dbReference>
<evidence type="ECO:0000313" key="2">
    <source>
        <dbReference type="Proteomes" id="UP001060085"/>
    </source>
</evidence>
<gene>
    <name evidence="1" type="ORF">M9H77_34902</name>
</gene>
<dbReference type="Proteomes" id="UP001060085">
    <property type="component" value="Linkage Group LG08"/>
</dbReference>
<comment type="caution">
    <text evidence="1">The sequence shown here is derived from an EMBL/GenBank/DDBJ whole genome shotgun (WGS) entry which is preliminary data.</text>
</comment>